<dbReference type="SUPFAM" id="SSF56574">
    <property type="entry name" value="Serpins"/>
    <property type="match status" value="1"/>
</dbReference>
<feature type="domain" description="Serpin" evidence="5">
    <location>
        <begin position="43"/>
        <end position="401"/>
    </location>
</feature>
<evidence type="ECO:0000259" key="5">
    <source>
        <dbReference type="SMART" id="SM00093"/>
    </source>
</evidence>
<dbReference type="InterPro" id="IPR042178">
    <property type="entry name" value="Serpin_sf_1"/>
</dbReference>
<dbReference type="GO" id="GO:0045861">
    <property type="term" value="P:negative regulation of proteolysis"/>
    <property type="evidence" value="ECO:0007669"/>
    <property type="project" value="UniProtKB-ARBA"/>
</dbReference>
<dbReference type="InterPro" id="IPR023795">
    <property type="entry name" value="Serpin_CS"/>
</dbReference>
<evidence type="ECO:0000313" key="7">
    <source>
        <dbReference type="Proteomes" id="UP001152798"/>
    </source>
</evidence>
<dbReference type="InterPro" id="IPR036186">
    <property type="entry name" value="Serpin_sf"/>
</dbReference>
<dbReference type="PANTHER" id="PTHR11461:SF342">
    <property type="entry name" value="SERINE PROTEASE INHIBITOR 28DC"/>
    <property type="match status" value="1"/>
</dbReference>
<proteinExistence type="inferred from homology"/>
<dbReference type="PANTHER" id="PTHR11461">
    <property type="entry name" value="SERINE PROTEASE INHIBITOR, SERPIN"/>
    <property type="match status" value="1"/>
</dbReference>
<keyword evidence="4" id="KW-0732">Signal</keyword>
<dbReference type="GO" id="GO:0004867">
    <property type="term" value="F:serine-type endopeptidase inhibitor activity"/>
    <property type="evidence" value="ECO:0007669"/>
    <property type="project" value="UniProtKB-KW"/>
</dbReference>
<evidence type="ECO:0000256" key="4">
    <source>
        <dbReference type="SAM" id="SignalP"/>
    </source>
</evidence>
<feature type="chain" id="PRO_5040134359" description="Serpin domain-containing protein" evidence="4">
    <location>
        <begin position="19"/>
        <end position="403"/>
    </location>
</feature>
<dbReference type="InterPro" id="IPR023796">
    <property type="entry name" value="Serpin_dom"/>
</dbReference>
<keyword evidence="7" id="KW-1185">Reference proteome</keyword>
<dbReference type="OrthoDB" id="9518664at2759"/>
<dbReference type="CDD" id="cd00172">
    <property type="entry name" value="serpin"/>
    <property type="match status" value="1"/>
</dbReference>
<dbReference type="Pfam" id="PF00079">
    <property type="entry name" value="Serpin"/>
    <property type="match status" value="1"/>
</dbReference>
<name>A0A9P0H5X3_NEZVI</name>
<gene>
    <name evidence="6" type="ORF">NEZAVI_LOCUS6134</name>
</gene>
<evidence type="ECO:0000256" key="1">
    <source>
        <dbReference type="ARBA" id="ARBA00022690"/>
    </source>
</evidence>
<comment type="similarity">
    <text evidence="3">Belongs to the serpin family.</text>
</comment>
<dbReference type="EMBL" id="OV725079">
    <property type="protein sequence ID" value="CAH1395972.1"/>
    <property type="molecule type" value="Genomic_DNA"/>
</dbReference>
<dbReference type="AlphaFoldDB" id="A0A9P0H5X3"/>
<reference evidence="6" key="1">
    <citation type="submission" date="2022-01" db="EMBL/GenBank/DDBJ databases">
        <authorList>
            <person name="King R."/>
        </authorList>
    </citation>
    <scope>NUCLEOTIDE SEQUENCE</scope>
</reference>
<keyword evidence="2" id="KW-0722">Serine protease inhibitor</keyword>
<dbReference type="Gene3D" id="2.30.39.10">
    <property type="entry name" value="Alpha-1-antitrypsin, domain 1"/>
    <property type="match status" value="1"/>
</dbReference>
<dbReference type="InterPro" id="IPR042185">
    <property type="entry name" value="Serpin_sf_2"/>
</dbReference>
<evidence type="ECO:0000256" key="2">
    <source>
        <dbReference type="ARBA" id="ARBA00022900"/>
    </source>
</evidence>
<dbReference type="GO" id="GO:0005615">
    <property type="term" value="C:extracellular space"/>
    <property type="evidence" value="ECO:0007669"/>
    <property type="project" value="InterPro"/>
</dbReference>
<dbReference type="PROSITE" id="PS00284">
    <property type="entry name" value="SERPIN"/>
    <property type="match status" value="1"/>
</dbReference>
<evidence type="ECO:0000313" key="6">
    <source>
        <dbReference type="EMBL" id="CAH1395972.1"/>
    </source>
</evidence>
<feature type="signal peptide" evidence="4">
    <location>
        <begin position="1"/>
        <end position="18"/>
    </location>
</feature>
<dbReference type="InterPro" id="IPR000215">
    <property type="entry name" value="Serpin_fam"/>
</dbReference>
<keyword evidence="1" id="KW-0646">Protease inhibitor</keyword>
<evidence type="ECO:0000256" key="3">
    <source>
        <dbReference type="RuleBase" id="RU000411"/>
    </source>
</evidence>
<accession>A0A9P0H5X3</accession>
<dbReference type="FunFam" id="2.30.39.10:FF:000035">
    <property type="entry name" value="Serine protease inhibitor (serpin) 16"/>
    <property type="match status" value="1"/>
</dbReference>
<dbReference type="Gene3D" id="3.30.497.10">
    <property type="entry name" value="Antithrombin, subunit I, domain 2"/>
    <property type="match status" value="1"/>
</dbReference>
<sequence>MVERMLWLLMLVLVGAEGATLNQTVRAPSLQPAIERGLIKLSLGLQKASAASTARGENVIFAPLSIAAVNALLLAAATGVTKKELETLFGVDGVPHNQDDLHRLLSDFIFSVETDKQLEQNLMSANGLFPDYHNEISPEYIAFAKNFYQSEVIPLDYRRMPYESTEFINRWVSNRTEGKIPQILDDVVEPLTSLIIANAFYFKGSWEQPFIEKYTKMQNFTINKNEVIKVPMMVGILEVPFYQRKGSHKVIGLPYKGGDLIMYFVLPDKNLTAFVENLTLDSVKELMNHTTRQKVITAIPKMRVEASVELSKALFSLGLRSLFSGWTANLDSLGKGSFVSEVVHKVAVELTEYGTEAAASTSVIIHRDGSMPLFRADRPFFFFISHQKTNAILFWGTVFRPVV</sequence>
<dbReference type="Proteomes" id="UP001152798">
    <property type="component" value="Chromosome 3"/>
</dbReference>
<organism evidence="6 7">
    <name type="scientific">Nezara viridula</name>
    <name type="common">Southern green stink bug</name>
    <name type="synonym">Cimex viridulus</name>
    <dbReference type="NCBI Taxonomy" id="85310"/>
    <lineage>
        <taxon>Eukaryota</taxon>
        <taxon>Metazoa</taxon>
        <taxon>Ecdysozoa</taxon>
        <taxon>Arthropoda</taxon>
        <taxon>Hexapoda</taxon>
        <taxon>Insecta</taxon>
        <taxon>Pterygota</taxon>
        <taxon>Neoptera</taxon>
        <taxon>Paraneoptera</taxon>
        <taxon>Hemiptera</taxon>
        <taxon>Heteroptera</taxon>
        <taxon>Panheteroptera</taxon>
        <taxon>Pentatomomorpha</taxon>
        <taxon>Pentatomoidea</taxon>
        <taxon>Pentatomidae</taxon>
        <taxon>Pentatominae</taxon>
        <taxon>Nezara</taxon>
    </lineage>
</organism>
<dbReference type="SMART" id="SM00093">
    <property type="entry name" value="SERPIN"/>
    <property type="match status" value="1"/>
</dbReference>
<protein>
    <recommendedName>
        <fullName evidence="5">Serpin domain-containing protein</fullName>
    </recommendedName>
</protein>